<reference evidence="8 9" key="1">
    <citation type="journal article" date="2014" name="BMC Genomics">
        <title>Comparative genome sequencing reveals chemotype-specific gene clusters in the toxigenic black mold Stachybotrys.</title>
        <authorList>
            <person name="Semeiks J."/>
            <person name="Borek D."/>
            <person name="Otwinowski Z."/>
            <person name="Grishin N.V."/>
        </authorList>
    </citation>
    <scope>NUCLEOTIDE SEQUENCE [LARGE SCALE GENOMIC DNA]</scope>
    <source>
        <strain evidence="8 9">IBT 40285</strain>
    </source>
</reference>
<dbReference type="EMBL" id="KL660690">
    <property type="protein sequence ID" value="KFA64276.1"/>
    <property type="molecule type" value="Genomic_DNA"/>
</dbReference>
<keyword evidence="9" id="KW-1185">Reference proteome</keyword>
<evidence type="ECO:0000256" key="7">
    <source>
        <dbReference type="SAM" id="Phobius"/>
    </source>
</evidence>
<feature type="transmembrane region" description="Helical" evidence="7">
    <location>
        <begin position="392"/>
        <end position="414"/>
    </location>
</feature>
<evidence type="ECO:0000256" key="6">
    <source>
        <dbReference type="SAM" id="MobiDB-lite"/>
    </source>
</evidence>
<feature type="transmembrane region" description="Helical" evidence="7">
    <location>
        <begin position="219"/>
        <end position="237"/>
    </location>
</feature>
<keyword evidence="4 7" id="KW-1133">Transmembrane helix</keyword>
<dbReference type="OMA" id="SICLRCI"/>
<keyword evidence="3 7" id="KW-0812">Transmembrane</keyword>
<dbReference type="InterPro" id="IPR045225">
    <property type="entry name" value="Uracil/uridine/allantoin_perm"/>
</dbReference>
<dbReference type="HOGENOM" id="CLU_021555_2_1_1"/>
<feature type="transmembrane region" description="Helical" evidence="7">
    <location>
        <begin position="458"/>
        <end position="483"/>
    </location>
</feature>
<evidence type="ECO:0008006" key="10">
    <source>
        <dbReference type="Google" id="ProtNLM"/>
    </source>
</evidence>
<feature type="region of interest" description="Disordered" evidence="6">
    <location>
        <begin position="547"/>
        <end position="569"/>
    </location>
</feature>
<evidence type="ECO:0000256" key="1">
    <source>
        <dbReference type="ARBA" id="ARBA00004141"/>
    </source>
</evidence>
<dbReference type="GO" id="GO:0015205">
    <property type="term" value="F:nucleobase transmembrane transporter activity"/>
    <property type="evidence" value="ECO:0007669"/>
    <property type="project" value="TreeGrafter"/>
</dbReference>
<proteinExistence type="inferred from homology"/>
<accession>A0A084QJZ1</accession>
<feature type="transmembrane region" description="Helical" evidence="7">
    <location>
        <begin position="298"/>
        <end position="323"/>
    </location>
</feature>
<sequence>MASTNSSTDHPPQTRLQRFKHAFSSPRAFHEALILDSSASMLINEDLLPSPPARQTWTTWSFFAYWWSESWNVSTWSIGSALITVGATVRDALLVVFFANMLSAAVMVLNGFASSRYHIGYPVLSRSSFGIYGHYFVVVLRSILGIIWGGVQLYFEGQFISICLRCIFSGWENIPNNIPADQYITTQTMVGFFLAFLFTIPFLFVHTSRIQHLFTVKSVVLPFAGLGIVIWATTRNGGVGSSALDSQAQSSRPPTSVFAWAIVSQFNAVMGANSALLVTIPDIARYSRTRRAQVWGQLIALPLGQTLCAAFGIITAASVLNMYGEAYWNPYDLLNGMLDHGYTPASRAGVFFASASFAFATLGTSIACNFIPFAADVTCLLPKYLNIVRGQFVCLIIAFAIVPWRIVTSAAGFLNFLNGYSIFQGPVVAIMIVDYFILRRGNLSIRDLFMTSSEGIYYYFHGVNLRAFAAFIIGFLLPLPGFIESFGAAGGSGAASNMYSLGWELSFAVGGLAYFALGLVWRVPGDAASHGFEKAPVDEVEYSDAVLEGGSDDASGGGKRDDREKIDQV</sequence>
<evidence type="ECO:0000256" key="4">
    <source>
        <dbReference type="ARBA" id="ARBA00022989"/>
    </source>
</evidence>
<feature type="transmembrane region" description="Helical" evidence="7">
    <location>
        <begin position="189"/>
        <end position="207"/>
    </location>
</feature>
<dbReference type="OrthoDB" id="2018619at2759"/>
<evidence type="ECO:0000256" key="3">
    <source>
        <dbReference type="ARBA" id="ARBA00022692"/>
    </source>
</evidence>
<keyword evidence="5 7" id="KW-0472">Membrane</keyword>
<feature type="transmembrane region" description="Helical" evidence="7">
    <location>
        <begin position="348"/>
        <end position="371"/>
    </location>
</feature>
<dbReference type="Gene3D" id="1.10.4160.10">
    <property type="entry name" value="Hydantoin permease"/>
    <property type="match status" value="1"/>
</dbReference>
<feature type="transmembrane region" description="Helical" evidence="7">
    <location>
        <begin position="134"/>
        <end position="155"/>
    </location>
</feature>
<dbReference type="CDD" id="cd11482">
    <property type="entry name" value="SLC-NCS1sbd_NRT1-like"/>
    <property type="match status" value="1"/>
</dbReference>
<dbReference type="Proteomes" id="UP000028524">
    <property type="component" value="Unassembled WGS sequence"/>
</dbReference>
<protein>
    <recommendedName>
        <fullName evidence="10">Allantoin permease</fullName>
    </recommendedName>
</protein>
<feature type="compositionally biased region" description="Basic and acidic residues" evidence="6">
    <location>
        <begin position="558"/>
        <end position="569"/>
    </location>
</feature>
<dbReference type="PANTHER" id="PTHR30618">
    <property type="entry name" value="NCS1 FAMILY PURINE/PYRIMIDINE TRANSPORTER"/>
    <property type="match status" value="1"/>
</dbReference>
<dbReference type="GO" id="GO:0005886">
    <property type="term" value="C:plasma membrane"/>
    <property type="evidence" value="ECO:0007669"/>
    <property type="project" value="TreeGrafter"/>
</dbReference>
<feature type="transmembrane region" description="Helical" evidence="7">
    <location>
        <begin position="420"/>
        <end position="438"/>
    </location>
</feature>
<feature type="transmembrane region" description="Helical" evidence="7">
    <location>
        <begin position="503"/>
        <end position="521"/>
    </location>
</feature>
<dbReference type="Pfam" id="PF02133">
    <property type="entry name" value="Transp_cyt_pur"/>
    <property type="match status" value="1"/>
</dbReference>
<evidence type="ECO:0000256" key="5">
    <source>
        <dbReference type="ARBA" id="ARBA00023136"/>
    </source>
</evidence>
<evidence type="ECO:0000256" key="2">
    <source>
        <dbReference type="ARBA" id="ARBA00008974"/>
    </source>
</evidence>
<organism evidence="8 9">
    <name type="scientific">Stachybotrys chlorohalonatus (strain IBT 40285)</name>
    <dbReference type="NCBI Taxonomy" id="1283841"/>
    <lineage>
        <taxon>Eukaryota</taxon>
        <taxon>Fungi</taxon>
        <taxon>Dikarya</taxon>
        <taxon>Ascomycota</taxon>
        <taxon>Pezizomycotina</taxon>
        <taxon>Sordariomycetes</taxon>
        <taxon>Hypocreomycetidae</taxon>
        <taxon>Hypocreales</taxon>
        <taxon>Stachybotryaceae</taxon>
        <taxon>Stachybotrys</taxon>
    </lineage>
</organism>
<comment type="subcellular location">
    <subcellularLocation>
        <location evidence="1">Membrane</location>
        <topology evidence="1">Multi-pass membrane protein</topology>
    </subcellularLocation>
</comment>
<dbReference type="PANTHER" id="PTHR30618:SF0">
    <property type="entry name" value="PURINE-URACIL PERMEASE NCS1"/>
    <property type="match status" value="1"/>
</dbReference>
<evidence type="ECO:0000313" key="9">
    <source>
        <dbReference type="Proteomes" id="UP000028524"/>
    </source>
</evidence>
<name>A0A084QJZ1_STAC4</name>
<comment type="similarity">
    <text evidence="2">Belongs to the purine-cytosine permease (2.A.39) family.</text>
</comment>
<dbReference type="InterPro" id="IPR001248">
    <property type="entry name" value="Pur-cyt_permease"/>
</dbReference>
<dbReference type="InParanoid" id="A0A084QJZ1"/>
<evidence type="ECO:0000313" key="8">
    <source>
        <dbReference type="EMBL" id="KFA64276.1"/>
    </source>
</evidence>
<dbReference type="AlphaFoldDB" id="A0A084QJZ1"/>
<feature type="transmembrane region" description="Helical" evidence="7">
    <location>
        <begin position="92"/>
        <end position="113"/>
    </location>
</feature>
<gene>
    <name evidence="8" type="ORF">S40285_06058</name>
</gene>
<feature type="transmembrane region" description="Helical" evidence="7">
    <location>
        <begin position="257"/>
        <end position="278"/>
    </location>
</feature>